<name>A0A1M7YLF8_9FIRM</name>
<dbReference type="STRING" id="1121345.SAMN02745217_04116"/>
<dbReference type="RefSeq" id="WP_073590746.1">
    <property type="nucleotide sequence ID" value="NZ_FRFD01000013.1"/>
</dbReference>
<evidence type="ECO:0000313" key="2">
    <source>
        <dbReference type="Proteomes" id="UP000184612"/>
    </source>
</evidence>
<gene>
    <name evidence="1" type="ORF">SAMN02745217_04116</name>
</gene>
<dbReference type="Proteomes" id="UP000184612">
    <property type="component" value="Unassembled WGS sequence"/>
</dbReference>
<organism evidence="1 2">
    <name type="scientific">Anaerocolumna xylanovorans DSM 12503</name>
    <dbReference type="NCBI Taxonomy" id="1121345"/>
    <lineage>
        <taxon>Bacteria</taxon>
        <taxon>Bacillati</taxon>
        <taxon>Bacillota</taxon>
        <taxon>Clostridia</taxon>
        <taxon>Lachnospirales</taxon>
        <taxon>Lachnospiraceae</taxon>
        <taxon>Anaerocolumna</taxon>
    </lineage>
</organism>
<keyword evidence="2" id="KW-1185">Reference proteome</keyword>
<protein>
    <submittedName>
        <fullName evidence="1">Uncharacterized protein</fullName>
    </submittedName>
</protein>
<accession>A0A1M7YLF8</accession>
<reference evidence="1 2" key="1">
    <citation type="submission" date="2016-12" db="EMBL/GenBank/DDBJ databases">
        <authorList>
            <person name="Song W.-J."/>
            <person name="Kurnit D.M."/>
        </authorList>
    </citation>
    <scope>NUCLEOTIDE SEQUENCE [LARGE SCALE GENOMIC DNA]</scope>
    <source>
        <strain evidence="1 2">DSM 12503</strain>
    </source>
</reference>
<dbReference type="EMBL" id="FRFD01000013">
    <property type="protein sequence ID" value="SHO53427.1"/>
    <property type="molecule type" value="Genomic_DNA"/>
</dbReference>
<dbReference type="AlphaFoldDB" id="A0A1M7YLF8"/>
<evidence type="ECO:0000313" key="1">
    <source>
        <dbReference type="EMBL" id="SHO53427.1"/>
    </source>
</evidence>
<proteinExistence type="predicted"/>
<sequence length="133" mass="15214">MMIKDIYGNDKMITPGDLVVKNQKYTFIMNVRKKGRIDVQKAAELNGYSVIFVDNASTMYADPLPDDCSVYMLQTDFDKKCSMDRLINTCTTISTKYKEKLNEKGYDVSNVRLNDIYLGCEIHENIPLKSSCD</sequence>